<protein>
    <submittedName>
        <fullName evidence="1">Uncharacterized protein</fullName>
    </submittedName>
</protein>
<name>A0AAQ3PMY9_PASNO</name>
<reference evidence="1 2" key="1">
    <citation type="submission" date="2024-02" db="EMBL/GenBank/DDBJ databases">
        <title>High-quality chromosome-scale genome assembly of Pensacola bahiagrass (Paspalum notatum Flugge var. saurae).</title>
        <authorList>
            <person name="Vega J.M."/>
            <person name="Podio M."/>
            <person name="Orjuela J."/>
            <person name="Siena L.A."/>
            <person name="Pessino S.C."/>
            <person name="Combes M.C."/>
            <person name="Mariac C."/>
            <person name="Albertini E."/>
            <person name="Pupilli F."/>
            <person name="Ortiz J.P.A."/>
            <person name="Leblanc O."/>
        </authorList>
    </citation>
    <scope>NUCLEOTIDE SEQUENCE [LARGE SCALE GENOMIC DNA]</scope>
    <source>
        <strain evidence="1">R1</strain>
        <tissue evidence="1">Leaf</tissue>
    </source>
</reference>
<organism evidence="1 2">
    <name type="scientific">Paspalum notatum var. saurae</name>
    <dbReference type="NCBI Taxonomy" id="547442"/>
    <lineage>
        <taxon>Eukaryota</taxon>
        <taxon>Viridiplantae</taxon>
        <taxon>Streptophyta</taxon>
        <taxon>Embryophyta</taxon>
        <taxon>Tracheophyta</taxon>
        <taxon>Spermatophyta</taxon>
        <taxon>Magnoliopsida</taxon>
        <taxon>Liliopsida</taxon>
        <taxon>Poales</taxon>
        <taxon>Poaceae</taxon>
        <taxon>PACMAD clade</taxon>
        <taxon>Panicoideae</taxon>
        <taxon>Andropogonodae</taxon>
        <taxon>Paspaleae</taxon>
        <taxon>Paspalinae</taxon>
        <taxon>Paspalum</taxon>
    </lineage>
</organism>
<evidence type="ECO:0000313" key="1">
    <source>
        <dbReference type="EMBL" id="WVZ49851.1"/>
    </source>
</evidence>
<accession>A0AAQ3PMY9</accession>
<gene>
    <name evidence="1" type="ORF">U9M48_001175</name>
</gene>
<proteinExistence type="predicted"/>
<evidence type="ECO:0000313" key="2">
    <source>
        <dbReference type="Proteomes" id="UP001341281"/>
    </source>
</evidence>
<keyword evidence="2" id="KW-1185">Reference proteome</keyword>
<dbReference type="Proteomes" id="UP001341281">
    <property type="component" value="Chromosome 01"/>
</dbReference>
<dbReference type="EMBL" id="CP144745">
    <property type="protein sequence ID" value="WVZ49851.1"/>
    <property type="molecule type" value="Genomic_DNA"/>
</dbReference>
<sequence>MAGPSSHESISRAVSLKDLTENITTSEAMRRLISYYQHSQYYMNAQQKVDEMARLPSSSAALENCRYCCCEQASSGDSTVANDELPKISGDYILEKVF</sequence>
<dbReference type="AlphaFoldDB" id="A0AAQ3PMY9"/>